<dbReference type="GO" id="GO:0031419">
    <property type="term" value="F:cobalamin binding"/>
    <property type="evidence" value="ECO:0007669"/>
    <property type="project" value="InterPro"/>
</dbReference>
<dbReference type="SUPFAM" id="SSF102114">
    <property type="entry name" value="Radical SAM enzymes"/>
    <property type="match status" value="1"/>
</dbReference>
<reference evidence="10 11" key="1">
    <citation type="submission" date="2018-01" db="EMBL/GenBank/DDBJ databases">
        <title>Genomic Encyclopedia of Archaeal and Bacterial Type Strains, Phase II (KMG-II): from individual species to whole genera.</title>
        <authorList>
            <person name="Goeker M."/>
        </authorList>
    </citation>
    <scope>NUCLEOTIDE SEQUENCE [LARGE SCALE GENOMIC DNA]</scope>
    <source>
        <strain evidence="10 11">DSM 17023</strain>
    </source>
</reference>
<dbReference type="EMBL" id="PPCN01000008">
    <property type="protein sequence ID" value="POF29678.1"/>
    <property type="molecule type" value="Genomic_DNA"/>
</dbReference>
<dbReference type="GO" id="GO:0046872">
    <property type="term" value="F:metal ion binding"/>
    <property type="evidence" value="ECO:0007669"/>
    <property type="project" value="UniProtKB-KW"/>
</dbReference>
<evidence type="ECO:0000259" key="8">
    <source>
        <dbReference type="PROSITE" id="PS51332"/>
    </source>
</evidence>
<dbReference type="Proteomes" id="UP000236959">
    <property type="component" value="Unassembled WGS sequence"/>
</dbReference>
<name>A0A2S3UPN5_9HYPH</name>
<evidence type="ECO:0000256" key="1">
    <source>
        <dbReference type="ARBA" id="ARBA00001966"/>
    </source>
</evidence>
<keyword evidence="11" id="KW-1185">Reference proteome</keyword>
<dbReference type="InterPro" id="IPR023404">
    <property type="entry name" value="rSAM_horseshoe"/>
</dbReference>
<evidence type="ECO:0000256" key="5">
    <source>
        <dbReference type="ARBA" id="ARBA00022723"/>
    </source>
</evidence>
<dbReference type="OrthoDB" id="9801424at2"/>
<dbReference type="InterPro" id="IPR058240">
    <property type="entry name" value="rSAM_sf"/>
</dbReference>
<gene>
    <name evidence="10" type="ORF">CLV41_108102</name>
</gene>
<evidence type="ECO:0000313" key="11">
    <source>
        <dbReference type="Proteomes" id="UP000236959"/>
    </source>
</evidence>
<dbReference type="Gene3D" id="3.80.30.20">
    <property type="entry name" value="tm_1862 like domain"/>
    <property type="match status" value="1"/>
</dbReference>
<keyword evidence="7" id="KW-0411">Iron-sulfur</keyword>
<accession>A0A2S3UPN5</accession>
<evidence type="ECO:0000256" key="2">
    <source>
        <dbReference type="ARBA" id="ARBA00022603"/>
    </source>
</evidence>
<evidence type="ECO:0000256" key="7">
    <source>
        <dbReference type="ARBA" id="ARBA00023014"/>
    </source>
</evidence>
<proteinExistence type="predicted"/>
<dbReference type="Pfam" id="PF02310">
    <property type="entry name" value="B12-binding"/>
    <property type="match status" value="1"/>
</dbReference>
<dbReference type="SFLD" id="SFLDS00029">
    <property type="entry name" value="Radical_SAM"/>
    <property type="match status" value="1"/>
</dbReference>
<dbReference type="SMART" id="SM00729">
    <property type="entry name" value="Elp3"/>
    <property type="match status" value="1"/>
</dbReference>
<keyword evidence="4" id="KW-0949">S-adenosyl-L-methionine</keyword>
<dbReference type="RefSeq" id="WP_103223740.1">
    <property type="nucleotide sequence ID" value="NZ_PPCN01000008.1"/>
</dbReference>
<dbReference type="Pfam" id="PF04055">
    <property type="entry name" value="Radical_SAM"/>
    <property type="match status" value="1"/>
</dbReference>
<dbReference type="GO" id="GO:0051539">
    <property type="term" value="F:4 iron, 4 sulfur cluster binding"/>
    <property type="evidence" value="ECO:0007669"/>
    <property type="project" value="UniProtKB-KW"/>
</dbReference>
<dbReference type="Gene3D" id="3.40.50.280">
    <property type="entry name" value="Cobalamin-binding domain"/>
    <property type="match status" value="1"/>
</dbReference>
<dbReference type="GO" id="GO:0003824">
    <property type="term" value="F:catalytic activity"/>
    <property type="evidence" value="ECO:0007669"/>
    <property type="project" value="InterPro"/>
</dbReference>
<evidence type="ECO:0000259" key="9">
    <source>
        <dbReference type="PROSITE" id="PS51918"/>
    </source>
</evidence>
<protein>
    <submittedName>
        <fullName evidence="10">Radical SAM superfamily enzyme YgiQ (UPF0313 family)</fullName>
    </submittedName>
</protein>
<feature type="domain" description="B12-binding" evidence="8">
    <location>
        <begin position="3"/>
        <end position="141"/>
    </location>
</feature>
<dbReference type="InterPro" id="IPR006158">
    <property type="entry name" value="Cobalamin-bd"/>
</dbReference>
<dbReference type="InterPro" id="IPR034466">
    <property type="entry name" value="Methyltransferase_Class_B"/>
</dbReference>
<keyword evidence="3" id="KW-0808">Transferase</keyword>
<evidence type="ECO:0000313" key="10">
    <source>
        <dbReference type="EMBL" id="POF29678.1"/>
    </source>
</evidence>
<dbReference type="InterPro" id="IPR051198">
    <property type="entry name" value="BchE-like"/>
</dbReference>
<dbReference type="SFLD" id="SFLDG01123">
    <property type="entry name" value="methyltransferase_(Class_B)"/>
    <property type="match status" value="1"/>
</dbReference>
<keyword evidence="6" id="KW-0408">Iron</keyword>
<organism evidence="10 11">
    <name type="scientific">Roseibium marinum</name>
    <dbReference type="NCBI Taxonomy" id="281252"/>
    <lineage>
        <taxon>Bacteria</taxon>
        <taxon>Pseudomonadati</taxon>
        <taxon>Pseudomonadota</taxon>
        <taxon>Alphaproteobacteria</taxon>
        <taxon>Hyphomicrobiales</taxon>
        <taxon>Stappiaceae</taxon>
        <taxon>Roseibium</taxon>
    </lineage>
</organism>
<evidence type="ECO:0000256" key="4">
    <source>
        <dbReference type="ARBA" id="ARBA00022691"/>
    </source>
</evidence>
<feature type="domain" description="Radical SAM core" evidence="9">
    <location>
        <begin position="181"/>
        <end position="407"/>
    </location>
</feature>
<dbReference type="PANTHER" id="PTHR43409">
    <property type="entry name" value="ANAEROBIC MAGNESIUM-PROTOPORPHYRIN IX MONOMETHYL ESTER CYCLASE-RELATED"/>
    <property type="match status" value="1"/>
</dbReference>
<dbReference type="InterPro" id="IPR007197">
    <property type="entry name" value="rSAM"/>
</dbReference>
<dbReference type="PROSITE" id="PS51332">
    <property type="entry name" value="B12_BINDING"/>
    <property type="match status" value="1"/>
</dbReference>
<keyword evidence="5" id="KW-0479">Metal-binding</keyword>
<dbReference type="SFLD" id="SFLDG01082">
    <property type="entry name" value="B12-binding_domain_containing"/>
    <property type="match status" value="1"/>
</dbReference>
<dbReference type="InterPro" id="IPR006638">
    <property type="entry name" value="Elp3/MiaA/NifB-like_rSAM"/>
</dbReference>
<dbReference type="InterPro" id="IPR036724">
    <property type="entry name" value="Cobalamin-bd_sf"/>
</dbReference>
<comment type="cofactor">
    <cofactor evidence="1">
        <name>[4Fe-4S] cluster</name>
        <dbReference type="ChEBI" id="CHEBI:49883"/>
    </cofactor>
</comment>
<dbReference type="PANTHER" id="PTHR43409:SF7">
    <property type="entry name" value="BLL1977 PROTEIN"/>
    <property type="match status" value="1"/>
</dbReference>
<dbReference type="SUPFAM" id="SSF52242">
    <property type="entry name" value="Cobalamin (vitamin B12)-binding domain"/>
    <property type="match status" value="1"/>
</dbReference>
<dbReference type="AlphaFoldDB" id="A0A2S3UPN5"/>
<comment type="caution">
    <text evidence="10">The sequence shown here is derived from an EMBL/GenBank/DDBJ whole genome shotgun (WGS) entry which is preliminary data.</text>
</comment>
<keyword evidence="2" id="KW-0489">Methyltransferase</keyword>
<evidence type="ECO:0000256" key="3">
    <source>
        <dbReference type="ARBA" id="ARBA00022679"/>
    </source>
</evidence>
<dbReference type="PROSITE" id="PS51918">
    <property type="entry name" value="RADICAL_SAM"/>
    <property type="match status" value="1"/>
</dbReference>
<sequence length="468" mass="52816">MAHITLVNAVLPSAVNVPPQGLLYLTAALEAAGFEVEIRDYQLCGDPEPWTPETLAHFVRGSAPIIGFSCMSYILPLICRASALIKSERPDVRIVLGGIGPAGAGATLLDYCPDIDATVIGEGERTIVDLVQRWSDAPRDTSALKDVNGLHVRLGRQVVTTPARERIRSMTDLDPPAYHRVDFSRYRLVDSQFGRGCPFECTFCDIAPYWNRRNVHRPMEHYLDELEWLVKEMGAKDIFIIDDTFVLSRKMIMGFCHGIISRGMKFEWGCYARVDLIDAELMETMAAAGCRKVFFGIETGSDRVLETIVKSTTVDQCSRMVKMALDHVPFVTASFVWGFPDETYEELKDTAFFLLYMAALGASPQLNLALPYALSPLYRNYRDRIRFDPDRSSQLQFYEGDKTWLCEMIAARPDLFSVFYHFPTPELQRKWDYLEKIGLSPHELQRAYDHPLSEPATVPATPEASLAM</sequence>
<evidence type="ECO:0000256" key="6">
    <source>
        <dbReference type="ARBA" id="ARBA00023004"/>
    </source>
</evidence>